<protein>
    <recommendedName>
        <fullName evidence="4">3'(2'),5'-bisphosphate nucleotidase CysQ</fullName>
        <ecNumber evidence="4">3.1.3.7</ecNumber>
    </recommendedName>
    <alternativeName>
        <fullName evidence="4">3'(2'),5-bisphosphonucleoside 3'(2')-phosphohydrolase</fullName>
    </alternativeName>
    <alternativeName>
        <fullName evidence="4">3'-phosphoadenosine 5'-phosphate phosphatase</fullName>
        <shortName evidence="4">PAP phosphatase</shortName>
    </alternativeName>
</protein>
<dbReference type="PROSITE" id="PS00629">
    <property type="entry name" value="IMP_1"/>
    <property type="match status" value="1"/>
</dbReference>
<comment type="subcellular location">
    <subcellularLocation>
        <location evidence="4">Cell membrane</location>
        <topology evidence="4">Peripheral membrane protein</topology>
        <orientation evidence="4">Cytoplasmic side</orientation>
    </subcellularLocation>
</comment>
<dbReference type="Gene3D" id="3.30.540.10">
    <property type="entry name" value="Fructose-1,6-Bisphosphatase, subunit A, domain 1"/>
    <property type="match status" value="1"/>
</dbReference>
<evidence type="ECO:0000256" key="1">
    <source>
        <dbReference type="ARBA" id="ARBA00001625"/>
    </source>
</evidence>
<gene>
    <name evidence="4 5" type="primary">cysQ</name>
    <name evidence="5" type="ORF">ACFSTG_11490</name>
</gene>
<feature type="binding site" evidence="4">
    <location>
        <position position="64"/>
    </location>
    <ligand>
        <name>Mg(2+)</name>
        <dbReference type="ChEBI" id="CHEBI:18420"/>
        <label>1</label>
    </ligand>
</feature>
<feature type="binding site" evidence="4">
    <location>
        <begin position="86"/>
        <end position="89"/>
    </location>
    <ligand>
        <name>substrate</name>
    </ligand>
</feature>
<dbReference type="SUPFAM" id="SSF56655">
    <property type="entry name" value="Carbohydrate phosphatase"/>
    <property type="match status" value="1"/>
</dbReference>
<feature type="binding site" evidence="4">
    <location>
        <position position="225"/>
    </location>
    <ligand>
        <name>substrate</name>
    </ligand>
</feature>
<organism evidence="5 6">
    <name type="scientific">Salinimicrobium flavum</name>
    <dbReference type="NCBI Taxonomy" id="1737065"/>
    <lineage>
        <taxon>Bacteria</taxon>
        <taxon>Pseudomonadati</taxon>
        <taxon>Bacteroidota</taxon>
        <taxon>Flavobacteriia</taxon>
        <taxon>Flavobacteriales</taxon>
        <taxon>Flavobacteriaceae</taxon>
        <taxon>Salinimicrobium</taxon>
    </lineage>
</organism>
<keyword evidence="4" id="KW-0472">Membrane</keyword>
<dbReference type="Pfam" id="PF00459">
    <property type="entry name" value="Inositol_P"/>
    <property type="match status" value="1"/>
</dbReference>
<evidence type="ECO:0000256" key="4">
    <source>
        <dbReference type="HAMAP-Rule" id="MF_02095"/>
    </source>
</evidence>
<feature type="binding site" evidence="4">
    <location>
        <position position="84"/>
    </location>
    <ligand>
        <name>Mg(2+)</name>
        <dbReference type="ChEBI" id="CHEBI:18420"/>
        <label>1</label>
    </ligand>
</feature>
<dbReference type="InterPro" id="IPR020583">
    <property type="entry name" value="Inositol_monoP_metal-BS"/>
</dbReference>
<proteinExistence type="inferred from homology"/>
<keyword evidence="4" id="KW-1003">Cell membrane</keyword>
<comment type="caution">
    <text evidence="5">The sequence shown here is derived from an EMBL/GenBank/DDBJ whole genome shotgun (WGS) entry which is preliminary data.</text>
</comment>
<evidence type="ECO:0000256" key="3">
    <source>
        <dbReference type="ARBA" id="ARBA00022842"/>
    </source>
</evidence>
<reference evidence="6" key="1">
    <citation type="journal article" date="2019" name="Int. J. Syst. Evol. Microbiol.">
        <title>The Global Catalogue of Microorganisms (GCM) 10K type strain sequencing project: providing services to taxonomists for standard genome sequencing and annotation.</title>
        <authorList>
            <consortium name="The Broad Institute Genomics Platform"/>
            <consortium name="The Broad Institute Genome Sequencing Center for Infectious Disease"/>
            <person name="Wu L."/>
            <person name="Ma J."/>
        </authorList>
    </citation>
    <scope>NUCLEOTIDE SEQUENCE [LARGE SCALE GENOMIC DNA]</scope>
    <source>
        <strain evidence="6">KCTC 42585</strain>
    </source>
</reference>
<evidence type="ECO:0000313" key="6">
    <source>
        <dbReference type="Proteomes" id="UP001597468"/>
    </source>
</evidence>
<keyword evidence="2 4" id="KW-0479">Metal-binding</keyword>
<dbReference type="CDD" id="cd01638">
    <property type="entry name" value="CysQ"/>
    <property type="match status" value="1"/>
</dbReference>
<dbReference type="NCBIfam" id="TIGR01331">
    <property type="entry name" value="bisphos_cysQ"/>
    <property type="match status" value="1"/>
</dbReference>
<comment type="function">
    <text evidence="4">Converts adenosine-3',5'-bisphosphate (PAP) to AMP.</text>
</comment>
<evidence type="ECO:0000256" key="2">
    <source>
        <dbReference type="ARBA" id="ARBA00022723"/>
    </source>
</evidence>
<dbReference type="InterPro" id="IPR050725">
    <property type="entry name" value="CysQ/Inositol_MonoPase"/>
</dbReference>
<sequence>MKEHLGTAIEACVAAGKEIMKIYLEEDFQVETKSDDSPLTIADRRANMIINTFLDPSGIPVISEENIQLAYEERKEWGECWIVDPLDGTKEFIKRNGEFTVNIALISNGQPQLGVVYAPALKLLYFAIVTEGKAYRHRISSEETDLTEILSYAEEIQPSQKENCIKVIGSRSHMNEETLRYIEDLKKTYGKEIEVVSKGSSLKFCLLAEGTAHIYPRFAPTMEWDTAAGHAICEAVGLSCKFKETGESITYNRENLKNGHFYVSYEE</sequence>
<dbReference type="EMBL" id="JBHULT010000010">
    <property type="protein sequence ID" value="MFD2518522.1"/>
    <property type="molecule type" value="Genomic_DNA"/>
</dbReference>
<dbReference type="GO" id="GO:0008441">
    <property type="term" value="F:3'(2'),5'-bisphosphate nucleotidase activity"/>
    <property type="evidence" value="ECO:0007669"/>
    <property type="project" value="UniProtKB-EC"/>
</dbReference>
<keyword evidence="4 5" id="KW-0378">Hydrolase</keyword>
<comment type="catalytic activity">
    <reaction evidence="1 4">
        <text>adenosine 3',5'-bisphosphate + H2O = AMP + phosphate</text>
        <dbReference type="Rhea" id="RHEA:10040"/>
        <dbReference type="ChEBI" id="CHEBI:15377"/>
        <dbReference type="ChEBI" id="CHEBI:43474"/>
        <dbReference type="ChEBI" id="CHEBI:58343"/>
        <dbReference type="ChEBI" id="CHEBI:456215"/>
        <dbReference type="EC" id="3.1.3.7"/>
    </reaction>
</comment>
<evidence type="ECO:0000313" key="5">
    <source>
        <dbReference type="EMBL" id="MFD2518522.1"/>
    </source>
</evidence>
<dbReference type="HAMAP" id="MF_02095">
    <property type="entry name" value="CysQ"/>
    <property type="match status" value="1"/>
</dbReference>
<dbReference type="EC" id="3.1.3.7" evidence="4"/>
<dbReference type="Proteomes" id="UP001597468">
    <property type="component" value="Unassembled WGS sequence"/>
</dbReference>
<keyword evidence="6" id="KW-1185">Reference proteome</keyword>
<dbReference type="PANTHER" id="PTHR43028">
    <property type="entry name" value="3'(2'),5'-BISPHOSPHATE NUCLEOTIDASE 1"/>
    <property type="match status" value="1"/>
</dbReference>
<comment type="similarity">
    <text evidence="4">Belongs to the inositol monophosphatase superfamily. CysQ family.</text>
</comment>
<accession>A0ABW5IZS0</accession>
<dbReference type="PANTHER" id="PTHR43028:SF5">
    <property type="entry name" value="3'(2'),5'-BISPHOSPHATE NUCLEOTIDASE 1"/>
    <property type="match status" value="1"/>
</dbReference>
<dbReference type="Gene3D" id="3.40.190.80">
    <property type="match status" value="1"/>
</dbReference>
<feature type="binding site" evidence="4">
    <location>
        <position position="84"/>
    </location>
    <ligand>
        <name>Mg(2+)</name>
        <dbReference type="ChEBI" id="CHEBI:18420"/>
        <label>2</label>
    </ligand>
</feature>
<name>A0ABW5IZS0_9FLAO</name>
<feature type="binding site" evidence="4">
    <location>
        <position position="87"/>
    </location>
    <ligand>
        <name>Mg(2+)</name>
        <dbReference type="ChEBI" id="CHEBI:18420"/>
        <label>2</label>
    </ligand>
</feature>
<dbReference type="InterPro" id="IPR006240">
    <property type="entry name" value="CysQ"/>
</dbReference>
<dbReference type="InterPro" id="IPR000760">
    <property type="entry name" value="Inositol_monophosphatase-like"/>
</dbReference>
<comment type="cofactor">
    <cofactor evidence="4">
        <name>Mg(2+)</name>
        <dbReference type="ChEBI" id="CHEBI:18420"/>
    </cofactor>
</comment>
<feature type="binding site" evidence="4">
    <location>
        <position position="86"/>
    </location>
    <ligand>
        <name>Mg(2+)</name>
        <dbReference type="ChEBI" id="CHEBI:18420"/>
        <label>1</label>
    </ligand>
</feature>
<feature type="binding site" evidence="4">
    <location>
        <position position="225"/>
    </location>
    <ligand>
        <name>Mg(2+)</name>
        <dbReference type="ChEBI" id="CHEBI:18420"/>
        <label>2</label>
    </ligand>
</feature>
<feature type="binding site" evidence="4">
    <location>
        <position position="64"/>
    </location>
    <ligand>
        <name>substrate</name>
    </ligand>
</feature>
<dbReference type="RefSeq" id="WP_380752798.1">
    <property type="nucleotide sequence ID" value="NZ_JBHULT010000010.1"/>
</dbReference>
<keyword evidence="3 4" id="KW-0460">Magnesium</keyword>